<sequence>MNSPGRKRSTGVRHESEPNPLDSELSSQSGDFDSGPALLRHTSLLDAQNAKPTWSPQVARSGSVTSFSSTSDASFPSELTLADARRLSQDALNDDGKRDEAAGGRARLSSSSWEVADVHPSSTASVACPAMSFEDAREQARRGQRRGEPDEATRRGSAENSALPMRPSPVESAEGEAQALSAGALEAGLLERKDDGNGMPAASTPPRQVTAVHRVKMDVPWQPPADSPSSQAGGRFPSPTAAHEAHPLETLKSSRSSTNAFESLLHSDTASTQASSLTSSSASAGAWPDALSKEGRPDTAPSSITAGQVESDLRQPSCGVGRGSVASGFPLPSPSSPLPASSPSPPRPGVRPSPVEEAQGAGASPVSRTARAEAERRRRLRRQQETRAMLLNSLKFTTSLRADPSCEWSSRLNEERGVAPMASSQTLQVCEGSGAACGGESRPPSYNATRGGGSAAAAFAADTQGSGVSRGSGGDQSRTDGRDRAGVGTLQRSASRLPPHPKSPVTGSRRLPSVRFLLQALLRAKRAPAAGPGGSGPAAATAAGDSRAVQGMSPYHGSASSWPTPGSAGGSDCESEAWAAPTGGWSRLGMPWRHSLGSAARQSLAHPDRDSGDTAGESSRLLLEFDDEVATPASTLTVRKPTNTPSWQAALCYSTRQYTSLDVANLCFYTKMTALFEAHWATIHPLECVVRTAPDEKFPLLSWRRGRRRWHAERRRTEEGSANVPAGKGQQGRGGRDGLATERGRRGLQPQEEDEADPKMSKSGPDLVPFVSLSYMIPCFMLRAFRKLLINRTLLKEMMAEFKSSTRRTGELRRASLLDESKPNDTGFGSRPVHARAGAADPLISLSAAPGVSSPRRPGDDGDSGTNVHMDEAGDSTAGTHAAVSISVSTAEASQASWSAEYEEGNKASFGQAQLPRCSTPSVSLPTPPSGRGSPCPSSPYGSPVFVASPLPASPSNRLPNPLNLRLRGGRLFAPSADVHSPSAQVPFSSPAAAPDCASSPQTHRPSSPSVHFTSASSAQPPVSSTASSPHQVLHLYLCCGGKDMLALDWLPFISRFLHYSLSVKVKNLHSRAADAAAAAAAVAAAFSARAATLDRDAALAGAAAAAAAAATAADEEIDRSSSESDALSRTETDSEGAAEAAQAAETGDSRNDAMCGLEAARAAPEKARNLPADGERPAVAGAGARTSRSDETQGGERDDGRGPPALPEKHRRHSVFAPAAAAAAAAEKRWRSLLVAGEATPWGDSERRRRSLLAPFDAQQTTGGRLPGRTASVPCLAGTERMRTGQREDTRPVYAPHRRRASQCTAEEFAGLAAAAVRSIQEKEAETSARENGFESRLLSHSSFPAARHPVAIQGGQAGEGVAPVRRRGPTPSSFPSSSPHQEPPTSRVANEDEGKPGVARFVPGGPPQGHLSPPRLASSGERKGEQAPRHAAKAPGPGVAGSCPAPREPPSPSSLPRSSSSSSRNRHFFWSCPSAPASSAAPPVSSRSGGHPAPSLVPSLPWWTIKEVEVPILIYMNAAFVLIDYPGYGGSTGSPTPAGCVAAALRSLNVAIFHLKKQRGEDVKIQISVLGYSLGCAVALRTAQVICRQLLRRDEDARRRERRARRAGKERRKCHSGETDKRADVADAEPEGKGNQAPTHGAAGEQGEIPETGAKCGRGCERSASKQRAAQLGRRPAQDDAQVPVCSPLFAGHRREATAGPIQHELPVDHTAAHPATLASTSLLRQAPVPVETRSCPSTSAPSPPSSAGVSTSTGLLFAGPTPLSTAGAGASCSRGTALAQEVEGARCPVGGASLGFVGLPRQGDEDAPPQPLVGPSSRSVSPLGASSTPSANRSRLEAGPRADAAERGASAGGGRVEAAGSKGESSTVRASPLRRLQEFLRHRQKKAGQEDGNDTERGGRPQTAAKEGYRENEGEIAMTSSDCGRMHNDGLGSPRPSVSPLIRQCLSGSTDGAHASASERREGTEEDSREATADSLDTRLPGGNGESHRRESLHIAAPRSDCEQDSSLSCGSSARAAHRSLAPAAPASGSAPSSDCLDVLSEGGTEWGRNSGGELAAEGRDSFTHASEAAVECRRHLSEDGETAIHHEEDARPCRPGSDDSSGVFADAAERGTGEATAGLLSELPSYRDDGSSPSSTSRPLFKQSPCGPNRNPTITLRTLFPSTSNSSPALASTSTSSSLSSCLAERHRMTRALSVPAVPDGSEIIAAVRAQLVHPAGTTEKSSGPARVSAARSRSRSTGLAHSLLPHRLRYSSANAWNSPMSALSPSRASFASAVCAVSGVSAVSSALSAARAGGRLTARARTLTSLDELPSLRTVVSHYLDGRARRGGNAGAAVPPAIDEERGENKGPVDEHEERTRRAQGESTEHVHASSCGAFASPLEATPMRRYREGQPVAPASRGAPTPPEAVTLRCAQERPSATRGAESLAADRHDAGGITAEEADESEGRETPHAQVKSVSSEMQLAGSEASSPLSGPFSWCDRASHDNGSSGSGGRKLASDPSSPVSSLGHIAHDSPFPSSSWAPEGNGEESAAFVSSGSSCYSSDDSSCYSSDDSSDEDDTFSEFSSSTLDEAYCLPTAFAEFRCLVLVAPFTSTADCAAHYLNLPWGMHGMVEAFISYIQDECTRWDNVACMRSLCRIFDANPKLFAGVGLYIFHGRDDRIVPLAMGQALAETALNCSSCVHSHSAVQARAEGGARDGPQAGVHEDGRRNSQDEREDEKRKPNTCRGEQVDHVLSDPSGANTPRGTRPRERPSSASSYSSTSSTDVSSVSMFAAGHRPPTPVSSLLGPGDTSRRRRDVHVIETEKDLLDVLNLSDQRRKAATIGDGQTGAATRETEDRRGRRPWRPSRGEYGEHRGETASEHEEAAARGGSLASAGVSPQWSEEVMGSCGDGVGSSDSKSENVQEEEGKRRPVLRLPSIPYSESPTGSSSSRDGDKGAHKGGCPSPFQESRGPQSGRSAASSRHFTPAGVTDTSSPAVGREGEGRDDAGERDEDGARQRSREEDADDAVPQEFSPTHARTHLVAVTSLSPTFYGTRRPMDAASSRQTKDAQEPSPTRPPAGAPLHRSPVDVLSEDAIPARPGGEARAMQDRSEARRRASKIDRDRKRDEKKGNYTRNSQRASSSWLHPEGPGRRSCVGVGDSGRRESAQTFCPLCALGPHAELIDVGNADHRTICSSPAHQKKIFAALYDDDVVHVIC</sequence>
<feature type="region of interest" description="Disordered" evidence="1">
    <location>
        <begin position="1723"/>
        <end position="1754"/>
    </location>
</feature>
<keyword evidence="4" id="KW-1185">Reference proteome</keyword>
<dbReference type="InterPro" id="IPR029058">
    <property type="entry name" value="AB_hydrolase_fold"/>
</dbReference>
<feature type="region of interest" description="Disordered" evidence="1">
    <location>
        <begin position="1359"/>
        <end position="1464"/>
    </location>
</feature>
<dbReference type="VEuPathDB" id="ToxoDB:NCLIV_046490"/>
<evidence type="ECO:0000313" key="3">
    <source>
        <dbReference type="EMBL" id="CEL68918.1"/>
    </source>
</evidence>
<feature type="compositionally biased region" description="Low complexity" evidence="1">
    <location>
        <begin position="1136"/>
        <end position="1146"/>
    </location>
</feature>
<feature type="region of interest" description="Disordered" evidence="1">
    <location>
        <begin position="2122"/>
        <end position="2159"/>
    </location>
</feature>
<feature type="compositionally biased region" description="Basic residues" evidence="1">
    <location>
        <begin position="1602"/>
        <end position="1616"/>
    </location>
</feature>
<dbReference type="EMBL" id="FR823391">
    <property type="protein sequence ID" value="CBZ54217.1"/>
    <property type="molecule type" value="Genomic_DNA"/>
</dbReference>
<feature type="compositionally biased region" description="Polar residues" evidence="1">
    <location>
        <begin position="2951"/>
        <end position="2968"/>
    </location>
</feature>
<feature type="region of interest" description="Disordered" evidence="1">
    <location>
        <begin position="432"/>
        <end position="511"/>
    </location>
</feature>
<feature type="compositionally biased region" description="Polar residues" evidence="1">
    <location>
        <begin position="3118"/>
        <end position="3129"/>
    </location>
</feature>
<feature type="compositionally biased region" description="Low complexity" evidence="1">
    <location>
        <begin position="1735"/>
        <end position="1754"/>
    </location>
</feature>
<dbReference type="SUPFAM" id="SSF53474">
    <property type="entry name" value="alpha/beta-Hydrolases"/>
    <property type="match status" value="2"/>
</dbReference>
<dbReference type="InParanoid" id="F0VLT9"/>
<feature type="compositionally biased region" description="Basic and acidic residues" evidence="1">
    <location>
        <begin position="3091"/>
        <end position="3116"/>
    </location>
</feature>
<feature type="region of interest" description="Disordered" evidence="1">
    <location>
        <begin position="1599"/>
        <end position="1664"/>
    </location>
</feature>
<feature type="region of interest" description="Disordered" evidence="1">
    <location>
        <begin position="2086"/>
        <end position="2108"/>
    </location>
</feature>
<evidence type="ECO:0000313" key="4">
    <source>
        <dbReference type="Proteomes" id="UP000007494"/>
    </source>
</evidence>
<feature type="compositionally biased region" description="Polar residues" evidence="1">
    <location>
        <begin position="2459"/>
        <end position="2476"/>
    </location>
</feature>
<feature type="compositionally biased region" description="Polar residues" evidence="1">
    <location>
        <begin position="1002"/>
        <end position="1028"/>
    </location>
</feature>
<feature type="compositionally biased region" description="Basic and acidic residues" evidence="1">
    <location>
        <begin position="1837"/>
        <end position="1849"/>
    </location>
</feature>
<feature type="compositionally biased region" description="Low complexity" evidence="1">
    <location>
        <begin position="919"/>
        <end position="938"/>
    </location>
</feature>
<feature type="compositionally biased region" description="Basic and acidic residues" evidence="1">
    <location>
        <begin position="2851"/>
        <end position="2870"/>
    </location>
</feature>
<dbReference type="EMBL" id="LN714485">
    <property type="protein sequence ID" value="CEL68918.1"/>
    <property type="molecule type" value="Genomic_DNA"/>
</dbReference>
<feature type="region of interest" description="Disordered" evidence="1">
    <location>
        <begin position="2220"/>
        <end position="2241"/>
    </location>
</feature>
<feature type="region of interest" description="Disordered" evidence="1">
    <location>
        <begin position="90"/>
        <end position="384"/>
    </location>
</feature>
<organism evidence="2 4">
    <name type="scientific">Neospora caninum (strain Liverpool)</name>
    <dbReference type="NCBI Taxonomy" id="572307"/>
    <lineage>
        <taxon>Eukaryota</taxon>
        <taxon>Sar</taxon>
        <taxon>Alveolata</taxon>
        <taxon>Apicomplexa</taxon>
        <taxon>Conoidasida</taxon>
        <taxon>Coccidia</taxon>
        <taxon>Eucoccidiorida</taxon>
        <taxon>Eimeriorina</taxon>
        <taxon>Sarcocystidae</taxon>
        <taxon>Neospora</taxon>
    </lineage>
</organism>
<feature type="region of interest" description="Disordered" evidence="1">
    <location>
        <begin position="2419"/>
        <end position="2534"/>
    </location>
</feature>
<feature type="compositionally biased region" description="Basic and acidic residues" evidence="1">
    <location>
        <begin position="1164"/>
        <end position="1177"/>
    </location>
</feature>
<feature type="compositionally biased region" description="Low complexity" evidence="1">
    <location>
        <begin position="2226"/>
        <end position="2236"/>
    </location>
</feature>
<feature type="region of interest" description="Disordered" evidence="1">
    <location>
        <begin position="1256"/>
        <end position="1303"/>
    </location>
</feature>
<feature type="compositionally biased region" description="Basic residues" evidence="1">
    <location>
        <begin position="1"/>
        <end position="11"/>
    </location>
</feature>
<feature type="region of interest" description="Disordered" evidence="1">
    <location>
        <begin position="2694"/>
        <end position="2800"/>
    </location>
</feature>
<feature type="compositionally biased region" description="Basic and acidic residues" evidence="1">
    <location>
        <begin position="2984"/>
        <end position="3006"/>
    </location>
</feature>
<proteinExistence type="predicted"/>
<feature type="compositionally biased region" description="Low complexity" evidence="1">
    <location>
        <begin position="987"/>
        <end position="1001"/>
    </location>
</feature>
<feature type="compositionally biased region" description="Basic and acidic residues" evidence="1">
    <location>
        <begin position="2902"/>
        <end position="2914"/>
    </location>
</feature>
<feature type="compositionally biased region" description="Low complexity" evidence="1">
    <location>
        <begin position="61"/>
        <end position="77"/>
    </location>
</feature>
<gene>
    <name evidence="3" type="ORF">BN1204_046490</name>
    <name evidence="2" type="ORF">NCLIV_046490</name>
</gene>
<feature type="region of interest" description="Disordered" evidence="1">
    <location>
        <begin position="527"/>
        <end position="580"/>
    </location>
</feature>
<feature type="compositionally biased region" description="Basic and acidic residues" evidence="1">
    <location>
        <begin position="808"/>
        <end position="823"/>
    </location>
</feature>
<dbReference type="eggNOG" id="ENOG502QYNT">
    <property type="taxonomic scope" value="Eukaryota"/>
</dbReference>
<feature type="compositionally biased region" description="Polar residues" evidence="1">
    <location>
        <begin position="251"/>
        <end position="261"/>
    </location>
</feature>
<feature type="compositionally biased region" description="Low complexity" evidence="1">
    <location>
        <begin position="2871"/>
        <end position="2882"/>
    </location>
</feature>
<dbReference type="GeneID" id="13442148"/>
<feature type="compositionally biased region" description="Basic and acidic residues" evidence="1">
    <location>
        <begin position="2344"/>
        <end position="2373"/>
    </location>
</feature>
<reference evidence="3" key="4">
    <citation type="journal article" date="2015" name="PLoS ONE">
        <title>Comprehensive Evaluation of Toxoplasma gondii VEG and Neospora caninum LIV Genomes with Tachyzoite Stage Transcriptome and Proteome Defines Novel Transcript Features.</title>
        <authorList>
            <person name="Ramaprasad A."/>
            <person name="Mourier T."/>
            <person name="Naeem R."/>
            <person name="Malas T.B."/>
            <person name="Moussa E."/>
            <person name="Panigrahi A."/>
            <person name="Vermont S.J."/>
            <person name="Otto T.D."/>
            <person name="Wastling J."/>
            <person name="Pain A."/>
        </authorList>
    </citation>
    <scope>NUCLEOTIDE SEQUENCE</scope>
    <source>
        <strain evidence="3">Liverpool</strain>
    </source>
</reference>
<feature type="compositionally biased region" description="Basic and acidic residues" evidence="1">
    <location>
        <begin position="90"/>
        <end position="102"/>
    </location>
</feature>
<feature type="compositionally biased region" description="Polar residues" evidence="1">
    <location>
        <begin position="50"/>
        <end position="60"/>
    </location>
</feature>
<feature type="compositionally biased region" description="Polar residues" evidence="1">
    <location>
        <begin position="1819"/>
        <end position="1836"/>
    </location>
</feature>
<feature type="region of interest" description="Disordered" evidence="1">
    <location>
        <begin position="2329"/>
        <end position="2389"/>
    </location>
</feature>
<dbReference type="Proteomes" id="UP000007494">
    <property type="component" value="Chromosome X"/>
</dbReference>
<feature type="compositionally biased region" description="Basic and acidic residues" evidence="1">
    <location>
        <begin position="2086"/>
        <end position="2096"/>
    </location>
</feature>
<feature type="compositionally biased region" description="Low complexity" evidence="1">
    <location>
        <begin position="2922"/>
        <end position="2935"/>
    </location>
</feature>
<feature type="compositionally biased region" description="Low complexity" evidence="1">
    <location>
        <begin position="537"/>
        <end position="548"/>
    </location>
</feature>
<feature type="region of interest" description="Disordered" evidence="1">
    <location>
        <begin position="983"/>
        <end position="1028"/>
    </location>
</feature>
<feature type="region of interest" description="Disordered" evidence="1">
    <location>
        <begin position="1"/>
        <end position="78"/>
    </location>
</feature>
<feature type="region of interest" description="Disordered" evidence="1">
    <location>
        <begin position="1801"/>
        <end position="2066"/>
    </location>
</feature>
<feature type="compositionally biased region" description="Basic and acidic residues" evidence="1">
    <location>
        <begin position="134"/>
        <end position="157"/>
    </location>
</feature>
<dbReference type="OrthoDB" id="332593at2759"/>
<feature type="compositionally biased region" description="Basic and acidic residues" evidence="1">
    <location>
        <begin position="1119"/>
        <end position="1133"/>
    </location>
</feature>
<name>F0VLT9_NEOCL</name>
<feature type="compositionally biased region" description="Basic and acidic residues" evidence="1">
    <location>
        <begin position="1617"/>
        <end position="1627"/>
    </location>
</feature>
<protein>
    <submittedName>
        <fullName evidence="2">Uncharacterized protein</fullName>
    </submittedName>
</protein>
<feature type="compositionally biased region" description="Low complexity" evidence="1">
    <location>
        <begin position="2015"/>
        <end position="2037"/>
    </location>
</feature>
<feature type="compositionally biased region" description="Low complexity" evidence="1">
    <location>
        <begin position="455"/>
        <end position="467"/>
    </location>
</feature>
<feature type="region of interest" description="Disordered" evidence="1">
    <location>
        <begin position="713"/>
        <end position="763"/>
    </location>
</feature>
<feature type="region of interest" description="Disordered" evidence="1">
    <location>
        <begin position="2823"/>
        <end position="3146"/>
    </location>
</feature>
<feature type="compositionally biased region" description="Pro residues" evidence="1">
    <location>
        <begin position="331"/>
        <end position="351"/>
    </location>
</feature>
<reference evidence="2" key="2">
    <citation type="submission" date="2011-03" db="EMBL/GenBank/DDBJ databases">
        <title>Comparative genomics and transcriptomics of Neospora caninum and Toxoplasma gondii.</title>
        <authorList>
            <person name="Reid A.J."/>
            <person name="Sohal A."/>
            <person name="Harris D."/>
            <person name="Quail M."/>
            <person name="Sanders M."/>
            <person name="Berriman M."/>
            <person name="Wastling J.M."/>
            <person name="Pain A."/>
        </authorList>
    </citation>
    <scope>NUCLEOTIDE SEQUENCE</scope>
    <source>
        <strain evidence="2">Liverpool</strain>
    </source>
</reference>
<feature type="region of interest" description="Disordered" evidence="1">
    <location>
        <begin position="1113"/>
        <end position="1214"/>
    </location>
</feature>
<feature type="compositionally biased region" description="Basic and acidic residues" evidence="1">
    <location>
        <begin position="734"/>
        <end position="745"/>
    </location>
</feature>
<dbReference type="RefSeq" id="XP_003884248.1">
    <property type="nucleotide sequence ID" value="XM_003884199.1"/>
</dbReference>
<evidence type="ECO:0000256" key="1">
    <source>
        <dbReference type="SAM" id="MobiDB-lite"/>
    </source>
</evidence>
<feature type="compositionally biased region" description="Low complexity" evidence="1">
    <location>
        <begin position="267"/>
        <end position="286"/>
    </location>
</feature>
<feature type="region of interest" description="Disordered" evidence="1">
    <location>
        <begin position="913"/>
        <end position="938"/>
    </location>
</feature>
<feature type="compositionally biased region" description="Basic and acidic residues" evidence="1">
    <location>
        <begin position="1188"/>
        <end position="1202"/>
    </location>
</feature>
<dbReference type="Gene3D" id="3.40.50.1820">
    <property type="entry name" value="alpha/beta hydrolase"/>
    <property type="match status" value="1"/>
</dbReference>
<feature type="compositionally biased region" description="Low complexity" evidence="1">
    <location>
        <begin position="1371"/>
        <end position="1386"/>
    </location>
</feature>
<feature type="compositionally biased region" description="Basic and acidic residues" evidence="1">
    <location>
        <begin position="1281"/>
        <end position="1292"/>
    </location>
</feature>
<reference evidence="2" key="1">
    <citation type="submission" date="2011-02" db="EMBL/GenBank/DDBJ databases">
        <authorList>
            <person name="Aslett M."/>
        </authorList>
    </citation>
    <scope>NUCLEOTIDE SEQUENCE</scope>
    <source>
        <strain evidence="2">Liverpool</strain>
    </source>
</reference>
<feature type="compositionally biased region" description="Basic and acidic residues" evidence="1">
    <location>
        <begin position="2707"/>
        <end position="2725"/>
    </location>
</feature>
<feature type="region of interest" description="Disordered" evidence="1">
    <location>
        <begin position="802"/>
        <end position="834"/>
    </location>
</feature>
<feature type="region of interest" description="Disordered" evidence="1">
    <location>
        <begin position="846"/>
        <end position="881"/>
    </location>
</feature>
<evidence type="ECO:0000313" key="2">
    <source>
        <dbReference type="EMBL" id="CBZ54217.1"/>
    </source>
</evidence>
<feature type="compositionally biased region" description="Low complexity" evidence="1">
    <location>
        <begin position="171"/>
        <end position="188"/>
    </location>
</feature>
<reference evidence="4" key="3">
    <citation type="journal article" date="2012" name="PLoS Pathog.">
        <title>Comparative genomics of the apicomplexan parasites Toxoplasma gondii and Neospora caninum: Coccidia differing in host range and transmission strategy.</title>
        <authorList>
            <person name="Reid A.J."/>
            <person name="Vermont S.J."/>
            <person name="Cotton J.A."/>
            <person name="Harris D."/>
            <person name="Hill-Cawthorne G.A."/>
            <person name="Konen-Waisman S."/>
            <person name="Latham S.M."/>
            <person name="Mourier T."/>
            <person name="Norton R."/>
            <person name="Quail M.A."/>
            <person name="Sanders M."/>
            <person name="Shanmugam D."/>
            <person name="Sohal A."/>
            <person name="Wasmuth J.D."/>
            <person name="Brunk B."/>
            <person name="Grigg M.E."/>
            <person name="Howard J.C."/>
            <person name="Parkinson J."/>
            <person name="Roos D.S."/>
            <person name="Trees A.J."/>
            <person name="Berriman M."/>
            <person name="Pain A."/>
            <person name="Wastling J.M."/>
        </authorList>
    </citation>
    <scope>NUCLEOTIDE SEQUENCE [LARGE SCALE GENOMIC DNA]</scope>
    <source>
        <strain evidence="4">Liverpool</strain>
    </source>
</reference>
<feature type="compositionally biased region" description="Low complexity" evidence="1">
    <location>
        <begin position="2757"/>
        <end position="2774"/>
    </location>
</feature>
<accession>F0VLT9</accession>
<dbReference type="OMA" id="ADHRTIC"/>